<dbReference type="Gene3D" id="3.40.50.10090">
    <property type="match status" value="2"/>
</dbReference>
<dbReference type="PANTHER" id="PTHR38042">
    <property type="entry name" value="UROPORPHYRINOGEN-III SYNTHASE, CHLOROPLASTIC"/>
    <property type="match status" value="1"/>
</dbReference>
<evidence type="ECO:0000256" key="5">
    <source>
        <dbReference type="ARBA" id="ARBA00023244"/>
    </source>
</evidence>
<keyword evidence="12" id="KW-1185">Reference proteome</keyword>
<dbReference type="RefSeq" id="WP_310771557.1">
    <property type="nucleotide sequence ID" value="NZ_CP134050.1"/>
</dbReference>
<accession>A0ABY9TCM1</accession>
<evidence type="ECO:0000256" key="2">
    <source>
        <dbReference type="ARBA" id="ARBA00008133"/>
    </source>
</evidence>
<dbReference type="InterPro" id="IPR036108">
    <property type="entry name" value="4pyrrol_syn_uPrphyn_synt_sf"/>
</dbReference>
<evidence type="ECO:0000256" key="4">
    <source>
        <dbReference type="ARBA" id="ARBA00023239"/>
    </source>
</evidence>
<reference evidence="11 12" key="1">
    <citation type="submission" date="2023-09" db="EMBL/GenBank/DDBJ databases">
        <title>Complete Genome and Methylome dissection of Bacillus brevis NEB573 original source of BbsI restriction endonuclease.</title>
        <authorList>
            <person name="Fomenkov A."/>
            <person name="Roberts R.D."/>
        </authorList>
    </citation>
    <scope>NUCLEOTIDE SEQUENCE [LARGE SCALE GENOMIC DNA]</scope>
    <source>
        <strain evidence="11 12">NEB573</strain>
    </source>
</reference>
<dbReference type="InterPro" id="IPR003754">
    <property type="entry name" value="4pyrrol_synth_uPrphyn_synth"/>
</dbReference>
<evidence type="ECO:0000256" key="8">
    <source>
        <dbReference type="ARBA" id="ARBA00048617"/>
    </source>
</evidence>
<keyword evidence="5 9" id="KW-0627">Porphyrin biosynthesis</keyword>
<dbReference type="Proteomes" id="UP001256827">
    <property type="component" value="Chromosome"/>
</dbReference>
<dbReference type="InterPro" id="IPR039793">
    <property type="entry name" value="UROS/Hem4"/>
</dbReference>
<evidence type="ECO:0000313" key="12">
    <source>
        <dbReference type="Proteomes" id="UP001256827"/>
    </source>
</evidence>
<gene>
    <name evidence="11" type="ORF">RGB73_10270</name>
</gene>
<evidence type="ECO:0000256" key="7">
    <source>
        <dbReference type="ARBA" id="ARBA00040167"/>
    </source>
</evidence>
<evidence type="ECO:0000313" key="11">
    <source>
        <dbReference type="EMBL" id="WNC16677.1"/>
    </source>
</evidence>
<proteinExistence type="inferred from homology"/>
<organism evidence="11 12">
    <name type="scientific">Brevibacillus brevis</name>
    <name type="common">Bacillus brevis</name>
    <dbReference type="NCBI Taxonomy" id="1393"/>
    <lineage>
        <taxon>Bacteria</taxon>
        <taxon>Bacillati</taxon>
        <taxon>Bacillota</taxon>
        <taxon>Bacilli</taxon>
        <taxon>Bacillales</taxon>
        <taxon>Paenibacillaceae</taxon>
        <taxon>Brevibacillus</taxon>
    </lineage>
</organism>
<dbReference type="EMBL" id="CP134050">
    <property type="protein sequence ID" value="WNC16677.1"/>
    <property type="molecule type" value="Genomic_DNA"/>
</dbReference>
<name>A0ABY9TCM1_BREBE</name>
<dbReference type="GO" id="GO:0004852">
    <property type="term" value="F:uroporphyrinogen-III synthase activity"/>
    <property type="evidence" value="ECO:0007669"/>
    <property type="project" value="UniProtKB-EC"/>
</dbReference>
<evidence type="ECO:0000256" key="1">
    <source>
        <dbReference type="ARBA" id="ARBA00004772"/>
    </source>
</evidence>
<comment type="function">
    <text evidence="6 9">Catalyzes cyclization of the linear tetrapyrrole, hydroxymethylbilane, to the macrocyclic uroporphyrinogen III.</text>
</comment>
<evidence type="ECO:0000256" key="9">
    <source>
        <dbReference type="RuleBase" id="RU366031"/>
    </source>
</evidence>
<comment type="catalytic activity">
    <reaction evidence="8 9">
        <text>hydroxymethylbilane = uroporphyrinogen III + H2O</text>
        <dbReference type="Rhea" id="RHEA:18965"/>
        <dbReference type="ChEBI" id="CHEBI:15377"/>
        <dbReference type="ChEBI" id="CHEBI:57308"/>
        <dbReference type="ChEBI" id="CHEBI:57845"/>
        <dbReference type="EC" id="4.2.1.75"/>
    </reaction>
</comment>
<protein>
    <recommendedName>
        <fullName evidence="7 9">Uroporphyrinogen-III synthase</fullName>
        <ecNumber evidence="3 9">4.2.1.75</ecNumber>
    </recommendedName>
</protein>
<keyword evidence="4 9" id="KW-0456">Lyase</keyword>
<evidence type="ECO:0000259" key="10">
    <source>
        <dbReference type="Pfam" id="PF02602"/>
    </source>
</evidence>
<comment type="similarity">
    <text evidence="2 9">Belongs to the uroporphyrinogen-III synthase family.</text>
</comment>
<dbReference type="EC" id="4.2.1.75" evidence="3 9"/>
<comment type="pathway">
    <text evidence="1 9">Porphyrin-containing compound metabolism; protoporphyrin-IX biosynthesis; coproporphyrinogen-III from 5-aminolevulinate: step 3/4.</text>
</comment>
<dbReference type="CDD" id="cd06578">
    <property type="entry name" value="HemD"/>
    <property type="match status" value="1"/>
</dbReference>
<evidence type="ECO:0000256" key="6">
    <source>
        <dbReference type="ARBA" id="ARBA00037589"/>
    </source>
</evidence>
<dbReference type="Pfam" id="PF02602">
    <property type="entry name" value="HEM4"/>
    <property type="match status" value="1"/>
</dbReference>
<evidence type="ECO:0000256" key="3">
    <source>
        <dbReference type="ARBA" id="ARBA00013109"/>
    </source>
</evidence>
<feature type="domain" description="Tetrapyrrole biosynthesis uroporphyrinogen III synthase" evidence="10">
    <location>
        <begin position="30"/>
        <end position="258"/>
    </location>
</feature>
<dbReference type="SUPFAM" id="SSF69618">
    <property type="entry name" value="HemD-like"/>
    <property type="match status" value="1"/>
</dbReference>
<sequence>MTTPEAQGQSLGPLAGKRIMVTRAKSQVRELVEKIEAFGGEAYAFPLLKMVPPDDKSLLDEAIFRLGTYDWIIFTSVNGVGFFLERMREVGVGIQAITGQVAAVGPKTAAALEKEGLTVAAIPSDYVAEGLLASLHDLLKAGQRVLLPRADIARKALPHELARLGLDVTEVDVYHTVIDGQLAPEAAGRLQRKEIDGILFTSSSTVSHFVQAMAPFAQEGWLDRVCIACIGPITAETARQSGLHVDVVAAEYTVDGLLDALIENLGGIDNGTNI</sequence>
<dbReference type="PANTHER" id="PTHR38042:SF1">
    <property type="entry name" value="UROPORPHYRINOGEN-III SYNTHASE, CHLOROPLASTIC"/>
    <property type="match status" value="1"/>
</dbReference>